<evidence type="ECO:0000313" key="9">
    <source>
        <dbReference type="EMBL" id="CUP53307.1"/>
    </source>
</evidence>
<keyword evidence="5 8" id="KW-0378">Hydrolase</keyword>
<feature type="active site" evidence="5">
    <location>
        <position position="50"/>
    </location>
</feature>
<dbReference type="Proteomes" id="UP000095709">
    <property type="component" value="Unassembled WGS sequence"/>
</dbReference>
<evidence type="ECO:0000256" key="3">
    <source>
        <dbReference type="ARBA" id="ARBA00015991"/>
    </source>
</evidence>
<reference evidence="10" key="3">
    <citation type="submission" date="2020-02" db="EMBL/GenBank/DDBJ databases">
        <authorList>
            <person name="Littmann E."/>
            <person name="Sorbara M."/>
        </authorList>
    </citation>
    <scope>NUCLEOTIDE SEQUENCE</scope>
    <source>
        <strain evidence="10">MSK.14.54</strain>
    </source>
</reference>
<dbReference type="PANTHER" id="PTHR47268:SF4">
    <property type="entry name" value="ACYLPHOSPHATASE"/>
    <property type="match status" value="1"/>
</dbReference>
<dbReference type="PROSITE" id="PS51160">
    <property type="entry name" value="ACYLPHOSPHATASE_3"/>
    <property type="match status" value="1"/>
</dbReference>
<dbReference type="Proteomes" id="UP000768180">
    <property type="component" value="Unassembled WGS sequence"/>
</dbReference>
<evidence type="ECO:0000313" key="8">
    <source>
        <dbReference type="EMBL" id="CUO81560.1"/>
    </source>
</evidence>
<reference evidence="10 13" key="2">
    <citation type="journal article" date="2020" name="Cell Host Microbe">
        <title>Functional and Genomic Variation between Human-Derived Isolates of Lachnospiraceae Reveals Inter- and Intra-Species Diversity.</title>
        <authorList>
            <person name="Sorbara M.T."/>
            <person name="Littmann E.R."/>
            <person name="Fontana E."/>
            <person name="Moody T.U."/>
            <person name="Kohout C.E."/>
            <person name="Gjonbalaj M."/>
            <person name="Eaton V."/>
            <person name="Seok R."/>
            <person name="Leiner I.M."/>
            <person name="Pamer E.G."/>
        </authorList>
    </citation>
    <scope>NUCLEOTIDE SEQUENCE [LARGE SCALE GENOMIC DNA]</scope>
    <source>
        <strain evidence="10 13">MSK.14.54</strain>
    </source>
</reference>
<dbReference type="RefSeq" id="WP_055218278.1">
    <property type="nucleotide sequence ID" value="NZ_CABJFB010000001.1"/>
</dbReference>
<dbReference type="InterPro" id="IPR036046">
    <property type="entry name" value="Acylphosphatase-like_dom_sf"/>
</dbReference>
<dbReference type="InterPro" id="IPR020456">
    <property type="entry name" value="Acylphosphatase"/>
</dbReference>
<dbReference type="OrthoDB" id="9808093at2"/>
<comment type="catalytic activity">
    <reaction evidence="4 5">
        <text>an acyl phosphate + H2O = a carboxylate + phosphate + H(+)</text>
        <dbReference type="Rhea" id="RHEA:14965"/>
        <dbReference type="ChEBI" id="CHEBI:15377"/>
        <dbReference type="ChEBI" id="CHEBI:15378"/>
        <dbReference type="ChEBI" id="CHEBI:29067"/>
        <dbReference type="ChEBI" id="CHEBI:43474"/>
        <dbReference type="ChEBI" id="CHEBI:59918"/>
        <dbReference type="EC" id="3.6.1.7"/>
    </reaction>
</comment>
<gene>
    <name evidence="8" type="primary">yccX</name>
    <name evidence="8" type="ORF">ERS852406_02912</name>
    <name evidence="9" type="ORF">ERS852498_02209</name>
    <name evidence="10" type="ORF">G5B05_00775</name>
</gene>
<dbReference type="PANTHER" id="PTHR47268">
    <property type="entry name" value="ACYLPHOSPHATASE"/>
    <property type="match status" value="1"/>
</dbReference>
<sequence length="101" mass="12209">MNETEKRDRRDEKEEIRYHVIFYGQVQGVGFRYRAYYAAYQLGLTGWVRNCWDETVEMEVQGDEETITEMIKRIRTSSYIEITDAKWTKIPLESEFGFHIR</sequence>
<evidence type="ECO:0000256" key="1">
    <source>
        <dbReference type="ARBA" id="ARBA00005614"/>
    </source>
</evidence>
<evidence type="ECO:0000313" key="10">
    <source>
        <dbReference type="EMBL" id="NSE14983.1"/>
    </source>
</evidence>
<dbReference type="GO" id="GO:0003998">
    <property type="term" value="F:acylphosphatase activity"/>
    <property type="evidence" value="ECO:0007669"/>
    <property type="project" value="UniProtKB-EC"/>
</dbReference>
<evidence type="ECO:0000259" key="7">
    <source>
        <dbReference type="PROSITE" id="PS51160"/>
    </source>
</evidence>
<evidence type="ECO:0000313" key="12">
    <source>
        <dbReference type="Proteomes" id="UP000095709"/>
    </source>
</evidence>
<evidence type="ECO:0000313" key="13">
    <source>
        <dbReference type="Proteomes" id="UP000768180"/>
    </source>
</evidence>
<name>A0A174I8L8_9FIRM</name>
<dbReference type="SUPFAM" id="SSF54975">
    <property type="entry name" value="Acylphosphatase/BLUF domain-like"/>
    <property type="match status" value="1"/>
</dbReference>
<dbReference type="STRING" id="1150298.ERS852406_02912"/>
<keyword evidence="13" id="KW-1185">Reference proteome</keyword>
<comment type="similarity">
    <text evidence="1 6">Belongs to the acylphosphatase family.</text>
</comment>
<protein>
    <recommendedName>
        <fullName evidence="3 5">acylphosphatase</fullName>
        <ecNumber evidence="2 5">3.6.1.7</ecNumber>
    </recommendedName>
</protein>
<dbReference type="EMBL" id="CYYV01000016">
    <property type="protein sequence ID" value="CUO81560.1"/>
    <property type="molecule type" value="Genomic_DNA"/>
</dbReference>
<feature type="domain" description="Acylphosphatase-like" evidence="7">
    <location>
        <begin position="17"/>
        <end position="101"/>
    </location>
</feature>
<evidence type="ECO:0000313" key="11">
    <source>
        <dbReference type="Proteomes" id="UP000095706"/>
    </source>
</evidence>
<dbReference type="EMBL" id="JAAITQ010000001">
    <property type="protein sequence ID" value="NSE14983.1"/>
    <property type="molecule type" value="Genomic_DNA"/>
</dbReference>
<dbReference type="Pfam" id="PF00708">
    <property type="entry name" value="Acylphosphatase"/>
    <property type="match status" value="1"/>
</dbReference>
<dbReference type="EC" id="3.6.1.7" evidence="2 5"/>
<proteinExistence type="inferred from homology"/>
<reference evidence="11 12" key="1">
    <citation type="submission" date="2015-09" db="EMBL/GenBank/DDBJ databases">
        <authorList>
            <consortium name="Pathogen Informatics"/>
        </authorList>
    </citation>
    <scope>NUCLEOTIDE SEQUENCE [LARGE SCALE GENOMIC DNA]</scope>
    <source>
        <strain evidence="8 11">2789STDY5608849</strain>
        <strain evidence="9 12">2789STDY5834885</strain>
    </source>
</reference>
<dbReference type="InterPro" id="IPR001792">
    <property type="entry name" value="Acylphosphatase-like_dom"/>
</dbReference>
<evidence type="ECO:0000256" key="5">
    <source>
        <dbReference type="PROSITE-ProRule" id="PRU00520"/>
    </source>
</evidence>
<dbReference type="AlphaFoldDB" id="A0A174I8L8"/>
<evidence type="ECO:0000256" key="4">
    <source>
        <dbReference type="ARBA" id="ARBA00047645"/>
    </source>
</evidence>
<dbReference type="EMBL" id="CZAL01000011">
    <property type="protein sequence ID" value="CUP53307.1"/>
    <property type="molecule type" value="Genomic_DNA"/>
</dbReference>
<dbReference type="GeneID" id="79854173"/>
<dbReference type="PRINTS" id="PR00112">
    <property type="entry name" value="ACYLPHPHTASE"/>
</dbReference>
<evidence type="ECO:0000256" key="2">
    <source>
        <dbReference type="ARBA" id="ARBA00012150"/>
    </source>
</evidence>
<accession>A0A174I8L8</accession>
<dbReference type="Proteomes" id="UP000095706">
    <property type="component" value="Unassembled WGS sequence"/>
</dbReference>
<evidence type="ECO:0000256" key="6">
    <source>
        <dbReference type="RuleBase" id="RU004168"/>
    </source>
</evidence>
<dbReference type="Gene3D" id="3.30.70.100">
    <property type="match status" value="1"/>
</dbReference>
<organism evidence="8 11">
    <name type="scientific">Fusicatenibacter saccharivorans</name>
    <dbReference type="NCBI Taxonomy" id="1150298"/>
    <lineage>
        <taxon>Bacteria</taxon>
        <taxon>Bacillati</taxon>
        <taxon>Bacillota</taxon>
        <taxon>Clostridia</taxon>
        <taxon>Lachnospirales</taxon>
        <taxon>Lachnospiraceae</taxon>
        <taxon>Fusicatenibacter</taxon>
    </lineage>
</organism>
<feature type="active site" evidence="5">
    <location>
        <position position="32"/>
    </location>
</feature>